<dbReference type="InterPro" id="IPR036397">
    <property type="entry name" value="RNaseH_sf"/>
</dbReference>
<dbReference type="PANTHER" id="PTHR37984">
    <property type="entry name" value="PROTEIN CBG26694"/>
    <property type="match status" value="1"/>
</dbReference>
<dbReference type="FunFam" id="3.30.70.270:FF:000020">
    <property type="entry name" value="Transposon Tf2-6 polyprotein-like Protein"/>
    <property type="match status" value="2"/>
</dbReference>
<dbReference type="PROSITE" id="PS50994">
    <property type="entry name" value="INTEGRASE"/>
    <property type="match status" value="2"/>
</dbReference>
<dbReference type="Pfam" id="PF17921">
    <property type="entry name" value="Integrase_H2C2"/>
    <property type="match status" value="2"/>
</dbReference>
<evidence type="ECO:0000256" key="4">
    <source>
        <dbReference type="SAM" id="MobiDB-lite"/>
    </source>
</evidence>
<organism evidence="7 8">
    <name type="scientific">Dinothrombium tinctorium</name>
    <dbReference type="NCBI Taxonomy" id="1965070"/>
    <lineage>
        <taxon>Eukaryota</taxon>
        <taxon>Metazoa</taxon>
        <taxon>Ecdysozoa</taxon>
        <taxon>Arthropoda</taxon>
        <taxon>Chelicerata</taxon>
        <taxon>Arachnida</taxon>
        <taxon>Acari</taxon>
        <taxon>Acariformes</taxon>
        <taxon>Trombidiformes</taxon>
        <taxon>Prostigmata</taxon>
        <taxon>Anystina</taxon>
        <taxon>Parasitengona</taxon>
        <taxon>Trombidioidea</taxon>
        <taxon>Trombidiidae</taxon>
        <taxon>Dinothrombium</taxon>
    </lineage>
</organism>
<dbReference type="InterPro" id="IPR001584">
    <property type="entry name" value="Integrase_cat-core"/>
</dbReference>
<reference evidence="7 8" key="1">
    <citation type="journal article" date="2018" name="Gigascience">
        <title>Genomes of trombidid mites reveal novel predicted allergens and laterally-transferred genes associated with secondary metabolism.</title>
        <authorList>
            <person name="Dong X."/>
            <person name="Chaisiri K."/>
            <person name="Xia D."/>
            <person name="Armstrong S.D."/>
            <person name="Fang Y."/>
            <person name="Donnelly M.J."/>
            <person name="Kadowaki T."/>
            <person name="McGarry J.W."/>
            <person name="Darby A.C."/>
            <person name="Makepeace B.L."/>
        </authorList>
    </citation>
    <scope>NUCLEOTIDE SEQUENCE [LARGE SCALE GENOMIC DNA]</scope>
    <source>
        <strain evidence="7">UoL-WK</strain>
    </source>
</reference>
<dbReference type="PROSITE" id="PS50878">
    <property type="entry name" value="RT_POL"/>
    <property type="match status" value="2"/>
</dbReference>
<sequence>MKSIEKTVRRSKRLREKGQPVINEIASLTLEQRNELARALQSVENEETLIGATAAPNVNDNLDNSDSNSGTDSENEVNSTLGGNVNIAIANHSMQSENTTTTENLYPTLNDWREIYEKVSPETLEMAFTMLEKREIDNKENWDTIYKNLPQPVILRIYNSFKNKDRHVAACSKRRTIARDKRCPRIQTSVYESSGYENLTNALENIVLTLESTVKPPFFRDTMDANQWMKKYERAAMANMWNERQKIMRFSQFVNDEVLHWIHRTFGNFAENMSLLGDYSRPLGESIVEIKFENSFKNIVATSMTNMSEDVVLGNDFNKIFNCKIDFLKNEITEQFNSYISNNIEMKTVVYKDKSTQTSENNISEKNNSQIAYLSDESRKIIENNSCYCNSEKNKQARAYLENAIKILPKTAKIVNLSLKYAFEKGYLDVTILKKYPNLGFSCPIIFSNDVNSYKIMIGNFGDEIAYMPKNLKIGKIIEIDENYHIIDCNSVESKRSFKSEKVNLDVRNFYSYEDVKINPNLTDQQRKRVLSLLEKYKDVFSARHDDLGYCDIYKHKIETIDDEPIAKRPYKMSIMHQNILKKIVNDFERAGLISPSCSNYASPAMLVAKPSLKNAQDVNQPQHYRLVVDYRFLNKKTKADVYPLPLMETSIEKFAGKKFYSKFDVTMGFYEIALDENSKEKSAFVTPFGLYQFNVMPMGLKNSPSSFQRTMNKVLKPLSNECVAAYVDDIAGASNDFDSHLNVLEKIFIEFRKARLKLKPPKSEVFLESIIYLGHKLSCNGIEPDPKKIECIDKIPIPNSKRELQSFLGTVNFYRKFIKNFSIKARPLYDLLKDNIKFVWNEECNNSFKYLKEMLKKEPILTVYNPEFEIELRTDACDEGIGAVFIQKEYDGEKVVQYASTSFKDYQKKWHITHKEFYALYWAITKEFKHFLYGRKFTVHTDSKSITFFRNSKNLNPRLIRMISELEIFDFEVIYKPGKENFDADLLSRIKHNQVKKSFLTTKINNKSIINQQKQDEEFQQILQEIENSQNKFISDFFFIEGILYHYSKIDNEPTFQLYVPKSMRFQILKLCHDSPESEHFGFKSTLERVKLKYFWPNMKSDIEDYCKTCHSCQINKPSRKLASGVGQILSVSQPFERVQIDIMGPFTETERKNKYIVSAIDQLTKYVEMRAIPNQDAYNIGKFIHEEIMTRHCPPLYLMSDRGRVFISEIVQSIVAINPPTIQQYTSGYHPKSNGTIERVQGALKNVLKTFCYTNDADWDLQQYFTIGDTVMLRNRHFDIERSHKLQSTYEGPYLVISRNSPCLYTIQLISNPETRRKVNIELLEPYFLRDDEKFSVCNQRCEIEEYNDRKSTLYQNIEENSIENNSLTLNDIIDESIQKTDHNYDLRNRNALRKPDRYVSSIIWEETEFNAVVGTTDVIINIKFISPCYVFEDESLGDMVVAKNLKDWCEDLFNTQIIENIKEICPLENFDDHHVYGKVRNKRFVVVGAILIGAAVIFGLSVWATVRTSKNAKDIKNLQKEVNELTKISRKHAKEIAQLRVDLTEVANNLENLTKTVKNLVKDFTDLRSIVNKGIVLVSRIASHFEFASRQIKSFSNSWKIGKITQEFFDLFNITLPFMKSIEKTVRRSKRLREKGQPVINEIASLTLEQRNELARALQSVENEETLIGATAAPNVNDNLDNSDSNSGTDSENEVNSTLGGNVNIAIANHSMQSENTTTTENLYPTLNDWREIYEKVSPETLEMAFTMLEKREIDNKENWDTIYKNLPQPVILRIYNSFKNKDRHVAACSKRRTIARDKRCPRIQTSVYESSGYENLTNALENIVLTLESTVKPPFFRDTMDANQWMKKYERAAMANMWNERQKIMRFSQFVNDEVLHWIHRTFGNFAENMSLLGDYSRPLGESIVEIKFENSFKNIVATSMTNMSEDVVLGNDFNKIFNCKIDFLKNEITEQFNSYISNNIEMKTVVYKDKSTQTSENNISEKNNSQIAYLSDESRKIIENNSCYCNSEKNKQARAYLENAIKILPKTAKIVNLSLKYAFEKGYLDVTILKKYPNLGFSCPIIFSNDVNSYKIMIGNFGDEIAYMPKNLKIGKIIEIDENYHIIDCNSVESKRSFKSEKVNLDVRNFYSYEDVKINPNLTDQQRKRVLSLLEKYKDVFSARHDDLGYCDIYKHKIETIDDEPIAKRPYKMSIMHQNILKKIVNDFERAGLISPSCSNYASPAMLVAKPSLKNAQDVNQPQHYRLVVDYRFLNKKTKADVYPLPLMETSIEKFAGKKFYSKFDVTMGFYEIALDENSKEKSAFVTPFGLYQFNVMPMGLKNSPSSFQRTMNKVLKPLSNECVAAYVDDIAGASNDFDSHLNVLEKIFIEFRKARLKLKPPKSEVFLESIIYLGHKLSCNGIEPDPKKIECIDKIPIPNSKRELQSFLGTVNFYRKFIKNFSIKARPLYDLLKDNIKFVWNEECNNSFKYLKEMLKKEPILTVYNPEFEIELRTDACDEGIGAVFIQKEYDGEKVVQYASTSFKDYQKKWHITHKEFYALYWAITKEFKHFLYGRKFTVHTDSKSITFFRNSKNLNPRLIRMISELEIFDFEVIYKPGKENFDADLLSRIKHNQVKKSFLTTKINNKSIINQQKQDEEFQQILQEIENSQNKFISDFFFIEGILYHYSKIDNEPTFQLYVPKSMRFQILKLCHDSPESEHFGFKSTLERVKLKYFWPNMKSDIEDYCKTCHSCQINKPSRKLASGVGQILSVSQPFERVQIDIMGPFTETERKNKYIVSAIDQLTKYVEMRAIPNQDAYNIGKFIHEEIMTRHCPPLYLMSDRGRVFISEIVQSIVAINPPTIQQYTSGYHPKSNGTIERVQ</sequence>
<keyword evidence="3" id="KW-0175">Coiled coil</keyword>
<dbReference type="Gene3D" id="1.10.340.70">
    <property type="match status" value="2"/>
</dbReference>
<feature type="domain" description="Integrase catalytic" evidence="6">
    <location>
        <begin position="1132"/>
        <end position="1303"/>
    </location>
</feature>
<feature type="region of interest" description="Disordered" evidence="4">
    <location>
        <begin position="51"/>
        <end position="80"/>
    </location>
</feature>
<dbReference type="OrthoDB" id="6761011at2759"/>
<evidence type="ECO:0000256" key="1">
    <source>
        <dbReference type="ARBA" id="ARBA00012493"/>
    </source>
</evidence>
<dbReference type="GO" id="GO:0003964">
    <property type="term" value="F:RNA-directed DNA polymerase activity"/>
    <property type="evidence" value="ECO:0007669"/>
    <property type="project" value="UniProtKB-EC"/>
</dbReference>
<dbReference type="InterPro" id="IPR012337">
    <property type="entry name" value="RNaseH-like_sf"/>
</dbReference>
<dbReference type="InterPro" id="IPR041577">
    <property type="entry name" value="RT_RNaseH_2"/>
</dbReference>
<dbReference type="SUPFAM" id="SSF53098">
    <property type="entry name" value="Ribonuclease H-like"/>
    <property type="match status" value="2"/>
</dbReference>
<dbReference type="EC" id="2.7.7.49" evidence="1"/>
<dbReference type="EMBL" id="NCKU01004206">
    <property type="protein sequence ID" value="RWS06308.1"/>
    <property type="molecule type" value="Genomic_DNA"/>
</dbReference>
<dbReference type="CDD" id="cd09274">
    <property type="entry name" value="RNase_HI_RT_Ty3"/>
    <property type="match status" value="2"/>
</dbReference>
<dbReference type="FunFam" id="3.30.420.10:FF:000032">
    <property type="entry name" value="Retrovirus-related Pol polyprotein from transposon 297-like Protein"/>
    <property type="match status" value="1"/>
</dbReference>
<gene>
    <name evidence="7" type="ORF">B4U79_05905</name>
</gene>
<keyword evidence="8" id="KW-1185">Reference proteome</keyword>
<dbReference type="Pfam" id="PF17919">
    <property type="entry name" value="RT_RNaseH_2"/>
    <property type="match status" value="2"/>
</dbReference>
<dbReference type="Proteomes" id="UP000285301">
    <property type="component" value="Unassembled WGS sequence"/>
</dbReference>
<dbReference type="Gene3D" id="3.10.10.10">
    <property type="entry name" value="HIV Type 1 Reverse Transcriptase, subunit A, domain 1"/>
    <property type="match status" value="2"/>
</dbReference>
<dbReference type="STRING" id="1965070.A0A3S3P1Y1"/>
<comment type="caution">
    <text evidence="7">The sequence shown here is derived from an EMBL/GenBank/DDBJ whole genome shotgun (WGS) entry which is preliminary data.</text>
</comment>
<evidence type="ECO:0000313" key="7">
    <source>
        <dbReference type="EMBL" id="RWS06308.1"/>
    </source>
</evidence>
<feature type="coiled-coil region" evidence="3">
    <location>
        <begin position="1518"/>
        <end position="1566"/>
    </location>
</feature>
<accession>A0A3S3P1Y1</accession>
<dbReference type="InterPro" id="IPR041588">
    <property type="entry name" value="Integrase_H2C2"/>
</dbReference>
<dbReference type="Gene3D" id="3.30.420.10">
    <property type="entry name" value="Ribonuclease H-like superfamily/Ribonuclease H"/>
    <property type="match status" value="2"/>
</dbReference>
<feature type="domain" description="Reverse transcriptase" evidence="5">
    <location>
        <begin position="2210"/>
        <end position="2399"/>
    </location>
</feature>
<evidence type="ECO:0000256" key="3">
    <source>
        <dbReference type="SAM" id="Coils"/>
    </source>
</evidence>
<dbReference type="InterPro" id="IPR043502">
    <property type="entry name" value="DNA/RNA_pol_sf"/>
</dbReference>
<name>A0A3S3P1Y1_9ACAR</name>
<dbReference type="FunFam" id="1.10.340.70:FF:000001">
    <property type="entry name" value="Retrovirus-related Pol polyprotein from transposon gypsy-like Protein"/>
    <property type="match status" value="2"/>
</dbReference>
<evidence type="ECO:0000313" key="8">
    <source>
        <dbReference type="Proteomes" id="UP000285301"/>
    </source>
</evidence>
<protein>
    <recommendedName>
        <fullName evidence="1">RNA-directed DNA polymerase</fullName>
        <ecNumber evidence="1">2.7.7.49</ecNumber>
    </recommendedName>
</protein>
<dbReference type="InterPro" id="IPR000477">
    <property type="entry name" value="RT_dom"/>
</dbReference>
<dbReference type="Gene3D" id="3.30.70.270">
    <property type="match status" value="4"/>
</dbReference>
<feature type="domain" description="Integrase catalytic" evidence="6">
    <location>
        <begin position="2753"/>
        <end position="2864"/>
    </location>
</feature>
<dbReference type="InterPro" id="IPR043128">
    <property type="entry name" value="Rev_trsase/Diguanyl_cyclase"/>
</dbReference>
<dbReference type="SUPFAM" id="SSF56672">
    <property type="entry name" value="DNA/RNA polymerases"/>
    <property type="match status" value="2"/>
</dbReference>
<feature type="compositionally biased region" description="Low complexity" evidence="4">
    <location>
        <begin position="57"/>
        <end position="72"/>
    </location>
</feature>
<feature type="non-terminal residue" evidence="7">
    <location>
        <position position="2864"/>
    </location>
</feature>
<dbReference type="CDD" id="cd01647">
    <property type="entry name" value="RT_LTR"/>
    <property type="match status" value="2"/>
</dbReference>
<dbReference type="GO" id="GO:0042575">
    <property type="term" value="C:DNA polymerase complex"/>
    <property type="evidence" value="ECO:0007669"/>
    <property type="project" value="UniProtKB-ARBA"/>
</dbReference>
<feature type="region of interest" description="Disordered" evidence="4">
    <location>
        <begin position="1673"/>
        <end position="1701"/>
    </location>
</feature>
<dbReference type="GO" id="GO:0015074">
    <property type="term" value="P:DNA integration"/>
    <property type="evidence" value="ECO:0007669"/>
    <property type="project" value="InterPro"/>
</dbReference>
<dbReference type="PANTHER" id="PTHR37984:SF5">
    <property type="entry name" value="PROTEIN NYNRIN-LIKE"/>
    <property type="match status" value="1"/>
</dbReference>
<evidence type="ECO:0000256" key="2">
    <source>
        <dbReference type="ARBA" id="ARBA00023268"/>
    </source>
</evidence>
<dbReference type="InterPro" id="IPR050951">
    <property type="entry name" value="Retrovirus_Pol_polyprotein"/>
</dbReference>
<dbReference type="GO" id="GO:0003676">
    <property type="term" value="F:nucleic acid binding"/>
    <property type="evidence" value="ECO:0007669"/>
    <property type="project" value="InterPro"/>
</dbReference>
<evidence type="ECO:0000259" key="5">
    <source>
        <dbReference type="PROSITE" id="PS50878"/>
    </source>
</evidence>
<dbReference type="Pfam" id="PF00078">
    <property type="entry name" value="RVT_1"/>
    <property type="match status" value="2"/>
</dbReference>
<feature type="domain" description="Reverse transcriptase" evidence="5">
    <location>
        <begin position="589"/>
        <end position="778"/>
    </location>
</feature>
<evidence type="ECO:0000259" key="6">
    <source>
        <dbReference type="PROSITE" id="PS50994"/>
    </source>
</evidence>
<proteinExistence type="predicted"/>
<keyword evidence="2" id="KW-0511">Multifunctional enzyme</keyword>
<feature type="compositionally biased region" description="Low complexity" evidence="4">
    <location>
        <begin position="1678"/>
        <end position="1693"/>
    </location>
</feature>